<evidence type="ECO:0000313" key="2">
    <source>
        <dbReference type="Proteomes" id="UP000320839"/>
    </source>
</evidence>
<organism evidence="1 2">
    <name type="scientific">Gimesia panareensis</name>
    <dbReference type="NCBI Taxonomy" id="2527978"/>
    <lineage>
        <taxon>Bacteria</taxon>
        <taxon>Pseudomonadati</taxon>
        <taxon>Planctomycetota</taxon>
        <taxon>Planctomycetia</taxon>
        <taxon>Planctomycetales</taxon>
        <taxon>Planctomycetaceae</taxon>
        <taxon>Gimesia</taxon>
    </lineage>
</organism>
<gene>
    <name evidence="1" type="ORF">Pan153_30520</name>
</gene>
<dbReference type="EMBL" id="CP036317">
    <property type="protein sequence ID" value="QDV18394.1"/>
    <property type="molecule type" value="Genomic_DNA"/>
</dbReference>
<dbReference type="RefSeq" id="WP_145456657.1">
    <property type="nucleotide sequence ID" value="NZ_CP036317.1"/>
</dbReference>
<dbReference type="AlphaFoldDB" id="A0A518FPW8"/>
<protein>
    <submittedName>
        <fullName evidence="1">Uncharacterized protein</fullName>
    </submittedName>
</protein>
<reference evidence="1 2" key="1">
    <citation type="submission" date="2019-02" db="EMBL/GenBank/DDBJ databases">
        <title>Deep-cultivation of Planctomycetes and their phenomic and genomic characterization uncovers novel biology.</title>
        <authorList>
            <person name="Wiegand S."/>
            <person name="Jogler M."/>
            <person name="Boedeker C."/>
            <person name="Pinto D."/>
            <person name="Vollmers J."/>
            <person name="Rivas-Marin E."/>
            <person name="Kohn T."/>
            <person name="Peeters S.H."/>
            <person name="Heuer A."/>
            <person name="Rast P."/>
            <person name="Oberbeckmann S."/>
            <person name="Bunk B."/>
            <person name="Jeske O."/>
            <person name="Meyerdierks A."/>
            <person name="Storesund J.E."/>
            <person name="Kallscheuer N."/>
            <person name="Luecker S."/>
            <person name="Lage O.M."/>
            <person name="Pohl T."/>
            <person name="Merkel B.J."/>
            <person name="Hornburger P."/>
            <person name="Mueller R.-W."/>
            <person name="Bruemmer F."/>
            <person name="Labrenz M."/>
            <person name="Spormann A.M."/>
            <person name="Op den Camp H."/>
            <person name="Overmann J."/>
            <person name="Amann R."/>
            <person name="Jetten M.S.M."/>
            <person name="Mascher T."/>
            <person name="Medema M.H."/>
            <person name="Devos D.P."/>
            <person name="Kaster A.-K."/>
            <person name="Ovreas L."/>
            <person name="Rohde M."/>
            <person name="Galperin M.Y."/>
            <person name="Jogler C."/>
        </authorList>
    </citation>
    <scope>NUCLEOTIDE SEQUENCE [LARGE SCALE GENOMIC DNA]</scope>
    <source>
        <strain evidence="1 2">Pan153</strain>
    </source>
</reference>
<name>A0A518FPW8_9PLAN</name>
<dbReference type="Proteomes" id="UP000320839">
    <property type="component" value="Chromosome"/>
</dbReference>
<dbReference type="OrthoDB" id="4178485at2"/>
<evidence type="ECO:0000313" key="1">
    <source>
        <dbReference type="EMBL" id="QDV18394.1"/>
    </source>
</evidence>
<accession>A0A518FPW8</accession>
<proteinExistence type="predicted"/>
<sequence>MAFETEAQRILEKHECKPRRASELLDLWRFFVDECVDGYGSSIYEFDNDLSVREDIEVLLQADEVADRQGFEAFLSVLKIIDVRYAELLQPDVKRPGNIAHWWRTGVLRYAGDEYCSDVNDLYSIQVRKLE</sequence>